<dbReference type="InterPro" id="IPR011765">
    <property type="entry name" value="Pept_M16_N"/>
</dbReference>
<gene>
    <name evidence="4" type="ORF">SAMN05216233_103233</name>
</gene>
<accession>A0A1G5CV34</accession>
<dbReference type="EMBL" id="FMUX01000003">
    <property type="protein sequence ID" value="SCY06343.1"/>
    <property type="molecule type" value="Genomic_DNA"/>
</dbReference>
<sequence length="428" mass="46849">MYSATTLENGIRVVTESMPETRSVSVGIMVDAGPRDEPLGSHGLAHLAEHMMFQGTGSRSARDIALMMDESGGQMGAFTTRDYTCYTATVLDDYTTYALDLMGDILLNSVFPEEALEKEKHSVLREIDGAADIPSSRAHDALKSHVWGRHPLGRPVAGFPEVVRRLTRADLIYFVHRYYLPDRMIVAAAGNVNHGDFLSQVRDAFWRMLGTGEKTHTPLPSFAPGVVVENVPVSQAYFAIGLRCLPYADEGRYGVHLLNSIIGGGSSSRLYARLREERGLVYRIGSEYHAYADDGMFVIEGSTAPEYLTQVLCLVLVELWKLASGDDPVSDEELWKARMQLRAQHLISSENSSTRMSRLATQAFYFDRFLSGEEILSAIDSVDKGALAAMAGGDLARALGDVAISVVGPEGPETFTRKGIEALLADFA</sequence>
<name>A0A1G5CV34_9BACT</name>
<dbReference type="Proteomes" id="UP000198870">
    <property type="component" value="Unassembled WGS sequence"/>
</dbReference>
<dbReference type="InterPro" id="IPR011249">
    <property type="entry name" value="Metalloenz_LuxS/M16"/>
</dbReference>
<dbReference type="OrthoDB" id="9811314at2"/>
<reference evidence="4 5" key="1">
    <citation type="submission" date="2016-10" db="EMBL/GenBank/DDBJ databases">
        <authorList>
            <person name="de Groot N.N."/>
        </authorList>
    </citation>
    <scope>NUCLEOTIDE SEQUENCE [LARGE SCALE GENOMIC DNA]</scope>
    <source>
        <strain evidence="4 5">AA1</strain>
    </source>
</reference>
<dbReference type="InterPro" id="IPR007863">
    <property type="entry name" value="Peptidase_M16_C"/>
</dbReference>
<dbReference type="Gene3D" id="3.30.830.10">
    <property type="entry name" value="Metalloenzyme, LuxS/M16 peptidase-like"/>
    <property type="match status" value="2"/>
</dbReference>
<evidence type="ECO:0000256" key="1">
    <source>
        <dbReference type="ARBA" id="ARBA00007261"/>
    </source>
</evidence>
<dbReference type="Pfam" id="PF00675">
    <property type="entry name" value="Peptidase_M16"/>
    <property type="match status" value="1"/>
</dbReference>
<dbReference type="GO" id="GO:0046872">
    <property type="term" value="F:metal ion binding"/>
    <property type="evidence" value="ECO:0007669"/>
    <property type="project" value="InterPro"/>
</dbReference>
<protein>
    <submittedName>
        <fullName evidence="4">Predicted Zn-dependent peptidase</fullName>
    </submittedName>
</protein>
<dbReference type="STRING" id="419481.SAMN05216233_103233"/>
<proteinExistence type="inferred from homology"/>
<keyword evidence="5" id="KW-1185">Reference proteome</keyword>
<organism evidence="4 5">
    <name type="scientific">Desulfoluna spongiiphila</name>
    <dbReference type="NCBI Taxonomy" id="419481"/>
    <lineage>
        <taxon>Bacteria</taxon>
        <taxon>Pseudomonadati</taxon>
        <taxon>Thermodesulfobacteriota</taxon>
        <taxon>Desulfobacteria</taxon>
        <taxon>Desulfobacterales</taxon>
        <taxon>Desulfolunaceae</taxon>
        <taxon>Desulfoluna</taxon>
    </lineage>
</organism>
<feature type="domain" description="Peptidase M16 C-terminal" evidence="3">
    <location>
        <begin position="166"/>
        <end position="341"/>
    </location>
</feature>
<feature type="domain" description="Peptidase M16 N-terminal" evidence="2">
    <location>
        <begin position="12"/>
        <end position="157"/>
    </location>
</feature>
<evidence type="ECO:0000259" key="3">
    <source>
        <dbReference type="Pfam" id="PF05193"/>
    </source>
</evidence>
<dbReference type="RefSeq" id="WP_092209463.1">
    <property type="nucleotide sequence ID" value="NZ_FMUX01000003.1"/>
</dbReference>
<dbReference type="Pfam" id="PF05193">
    <property type="entry name" value="Peptidase_M16_C"/>
    <property type="match status" value="1"/>
</dbReference>
<evidence type="ECO:0000313" key="5">
    <source>
        <dbReference type="Proteomes" id="UP000198870"/>
    </source>
</evidence>
<dbReference type="InterPro" id="IPR050361">
    <property type="entry name" value="MPP/UQCRC_Complex"/>
</dbReference>
<dbReference type="AlphaFoldDB" id="A0A1G5CV34"/>
<dbReference type="PANTHER" id="PTHR11851:SF49">
    <property type="entry name" value="MITOCHONDRIAL-PROCESSING PEPTIDASE SUBUNIT ALPHA"/>
    <property type="match status" value="1"/>
</dbReference>
<comment type="similarity">
    <text evidence="1">Belongs to the peptidase M16 family.</text>
</comment>
<dbReference type="SUPFAM" id="SSF63411">
    <property type="entry name" value="LuxS/MPP-like metallohydrolase"/>
    <property type="match status" value="2"/>
</dbReference>
<dbReference type="PANTHER" id="PTHR11851">
    <property type="entry name" value="METALLOPROTEASE"/>
    <property type="match status" value="1"/>
</dbReference>
<evidence type="ECO:0000259" key="2">
    <source>
        <dbReference type="Pfam" id="PF00675"/>
    </source>
</evidence>
<evidence type="ECO:0000313" key="4">
    <source>
        <dbReference type="EMBL" id="SCY06343.1"/>
    </source>
</evidence>